<reference evidence="2 3" key="1">
    <citation type="submission" date="2014-11" db="EMBL/GenBank/DDBJ databases">
        <title>Comparative genomic analysis of Cryptosporidium hominis reveals occurrence of genetic recombination in virulent subtypes.</title>
        <authorList>
            <person name="Guo Y."/>
            <person name="Tang K."/>
            <person name="Frace M."/>
            <person name="Li N."/>
            <person name="Roellig D.M."/>
            <person name="Sammons S."/>
            <person name="Knipe K."/>
            <person name="Rowe L."/>
            <person name="Feng Y."/>
            <person name="Xiao L."/>
        </authorList>
    </citation>
    <scope>NUCLEOTIDE SEQUENCE [LARGE SCALE GENOMIC DNA]</scope>
    <source>
        <strain evidence="2">30976</strain>
    </source>
</reference>
<protein>
    <submittedName>
        <fullName evidence="2">Uncharacterized protein</fullName>
    </submittedName>
</protein>
<accession>A0ABX5B8D3</accession>
<gene>
    <name evidence="2" type="ORF">GY17_00003960</name>
</gene>
<keyword evidence="3" id="KW-1185">Reference proteome</keyword>
<feature type="compositionally biased region" description="Polar residues" evidence="1">
    <location>
        <begin position="3273"/>
        <end position="3304"/>
    </location>
</feature>
<evidence type="ECO:0000256" key="1">
    <source>
        <dbReference type="SAM" id="MobiDB-lite"/>
    </source>
</evidence>
<evidence type="ECO:0000313" key="3">
    <source>
        <dbReference type="Proteomes" id="UP001429100"/>
    </source>
</evidence>
<name>A0ABX5B8D3_CRYHO</name>
<evidence type="ECO:0000313" key="2">
    <source>
        <dbReference type="EMBL" id="PPS92548.1"/>
    </source>
</evidence>
<proteinExistence type="predicted"/>
<sequence>MIITKWVYNVFLILFFQAFLVVLASTEFESFKLGRVEPQKLKIISKTTTLNDYGSLGVYSFKNSKDEVVMKSILFPNYAVLFDEGRRQFCSGKYSADSHTYNAGDQIPFFLNYWTDKYTYRYWVLESDQGVICMLPYTLETNFTKVITGVDSDFQFELAPTYEPNNTNSIIQQTPLFDHSQSCTLSLFQGCFSSEFVLSLPDSSFTSGLELIVRGFSEFRTYKGIFSELVFHDKTASNAKILHILINPDMIGIHLVGTGDQIWGELKHQVEIGNMKFNYDFRIIIKEKWIYITSPQGQTLVSSKLPDNFSNVGKIVSPQRSVSDPTFIQVLLASNTEISKDFIQSEAFCLLSMSPFTSQVKNILGFSQEVLFTENYHLDISLDIQSFDSIQEEDLLLGISFDEILIDPANLEIQRTSHLTDPKVRIGLFKGYISLEEMQSRTIITGSYQANINSKVTIQIQPISSENKLRILYKIDQSNWFRLTEVSGELNKLFNKIKFEKNSKHSEILSYTIKGEADASSLATTYTDSTPFISPTSDNLCKLMPLSYCNSQDVSFVLEDLTQVEGKDQTMEEETSKVESLMSINNVTIQIPNFPTSNNDLMYKWRLLSNDIPVYEISVFQTSISITNLISYETITGPPMSIISQYSENLGISIIFQTTKIFIVDSGTNNIIASISKSKNLNINKIQTSYEKKISVNYYSSYSFTPGPKTTSTESSILNVLFECQFFNQCNYGNYVCQGSSARQLCKDPEIMKLWYSGPLISTDTSLSLGVFPNSLSVFTIGSQNENLFLINVFERYISLSDPFSGRSCYNELPNNIVLNQNSYVKFGVIVSNGKRVDLVYFSGNDTPNLLCSISIQGRFISDFYFFESNGQGLSSTIGDITMNTELDDLSGQITTISPPAESNSNSLVPFKPSNQLDLELSSELKANMGVHFDVNLDPDSDSALVIGVSILNRYQDIDTHLYISGGSYPSVILSSNIPGVGTLTNYSSIPDECTSVRNSLFNGGNVQFTIGVDIETFVKYNLGVKEEIKIPYLYVVLCDQSLAKVPMGGLNINKLLISNRSIISTSTTLVNGFYANRSTSRIRDLSAVPLENDDSISGYKEGCEINQDLGVTSYCLSSSLNIEGDSGLNENYELTVYLTIQDFPQFKYRNSTYFNGISYQVGGMSSFVVLFNETHLGVLNLIEEREIWNLYGGDALMPVSSWISISVNRISGFIYFTLNDQIFASFPDYPSQHISIQEISLLQPGSWSVFQGVKQDSVYESNRYPFIYHGFIECSFGDECQPTKEQTCFGNSFSGLCPYPNPDEIVWLFNAFPEIPTEVNNGTFGSSFELPELVHAYKLNDGFFDIFAFYFFKDYAAIQYLLDGTVCRNSYNVQNSGSTSLDSVPSNFQWGFYLGDGTINLVTDLGGNGIKKICSLNIPENIDLRLNVVYPVGHFLGIIEANKKNKNDLTITDVPPEQDTGNNPCMLEMFKKCKINDQVQLFPDETYFKSNYIFELSFVYDESREYNIVFKGQTNGLLSLYPVSKKQTDLIKLSILGKSLQLSNSNSDISMADILIENAESGVTTFSLFVYLSSKGDTFNLVSSLDLETENTNSRLRNLVEGYKGVSVSLNGKISEISIDKVNESNPTVYLNNWIIEADSLKPSSKHLTCKLEEVDPGSWCVGLNATYNQVDSDSKLIWLNFTLSKDLQGDPNTFEYLDSYILKKENDKDLIELKFGSKELQIKDLINDETSLSYYTNKTILKSGEIFKLGIGVLEESPDKIYFCDEYSNVLLRIPFPSSEISGSNFIINSKKEIFSSFMVDSKPLSINETLIDGYNSCSFESNCGLETLTCTGQILEYPCPRSTPGLNWMISSKLVDTGISSGEWGNEFAINNILSSFIILGDLQIKFLVHFFRNRVVLLDPSHGLSCSGPYISNQAVTEGDSVDWTIGLDSNHMVFLGLFDSNSKKHFTVCGFKNFGEDIPFVAVIPVGSKPGLNIFKQFGRGFPTGGYESTSNSKDNNGFYHPNLDTSTQEYTPLIPYGQNAPFLPVGVPVTDDQGLVVPPGFYFNKTTSQYEPLGSAEDSNSLRPPVPFQLVQGIEECELEIYSFCNSTKVAMESSMTNLDKKDWTLFAMVSTGIPTYTQDPSPNFNFQFKFKDKQDQIKFSIDISNSSIVISGSDSSQIAEAVSPQCGPYCSTYPKGYFTFWLQKKFSENKFVVGVNYNNLLLVEFGSDNRDFTKIDTGGDPGATLSPSKTYVLWNLLDISNPPKQSATTTTTKTPWDQDIKDECHLELDQPCRGNDSILDKPLSQGDIVWINTLLGKSDQPIEVDGKNYWFEYKFQKESDSVISLLFNETSVAIYFYDRAETLSSKYTNQHLLYEGMDITLGITSNRFGFFLVNKDLNALIHDPSLKILDYNKILQESVPNHISNFLLEEGFTYPKNILFRGYETCTLYGDCKTVSKSCESQALIEMCNPIQAGTEILIQTSISQTNVNNGTWGAPLIQSDLINIFHIGNEDKDVYTVYIYTNRMVLEDMVNFISCGGPYPGGKTLSSSSNLEWSIALDSKKFLYLNVLDEENTEMKTICSMSLIGGIHSLDYISPSGFKPNNSVFTQKINSFKQGGYKSTSDVNLGYYFPIYDNSKNEFFPDLVYGDSFPFYPPGVHPAPIVGDQLNTPPNYHYNTTTGQFEKNEDHSDPDEINPFQPNHIVNGISECNLDLFTTCNASSIKIMPEDVTFKEFWTLFVISSTGIPNKGSESDPFNYKYEFMKTDTGVEELVLSLSISNETVILKNEKTNEQEVVGSPQCGPYCSTYPKGYFAFWLTLDSINKKYIVSIENNSKKLVEINSEGADFNQVKPCKSCQGTPDSEMYSIWKLFNSKIQPTEVATTTTTTTKTPWQDQIIENCVISYDSDPCKGTNAEIDPELQEGDILWINTTLQISDPKVVINGKSYWQGIQLKKDDKKVFSILFDELFISVNIENSGNEYFSPYTNQTLGYSGREISIGIGKSKYGYFILNEILGSLITLNANGLDLSFNKASPLSTHDIVSKFELQKGFVLPANQLFIGYETCSLNDDCSLETTSCNSQVVKGLCPSPSDTRIWTIEVEISKTNINNGTWGESLVMDELMNIYFLSSSSEILYNVLFFENRVVIEDANTQVTCSGAYPGGVSISYGEKFIWSFGVNENSGMIYFNSAPKDNPNKFNTICSMPYLGKRSQITTVYPLGYAPSKALFTQKKNGLPTGGFETTSIPNNGFYFPDKNDDTGIFEPQNKYGQSYEEFPLGLKPAPIDGDESNTPPGYHYNTTTGQFENDEGNTNSDLENPSRPTHIVDGISECNLYLFSTCNGTSAKIMPEDTTFNEGWTLFVIL</sequence>
<feature type="non-terminal residue" evidence="2">
    <location>
        <position position="3347"/>
    </location>
</feature>
<comment type="caution">
    <text evidence="2">The sequence shown here is derived from an EMBL/GenBank/DDBJ whole genome shotgun (WGS) entry which is preliminary data.</text>
</comment>
<dbReference type="EMBL" id="JTAI01000026">
    <property type="protein sequence ID" value="PPS92548.1"/>
    <property type="molecule type" value="Genomic_DNA"/>
</dbReference>
<reference evidence="2 3" key="2">
    <citation type="submission" date="2017-10" db="EMBL/GenBank/DDBJ databases">
        <title>Consistent, comparative and evidence-based genome annotation and re-annotation for the closely-related species, Cryptosporidium parvum, C. hominis and C. tyzzeri.</title>
        <authorList>
            <person name="Baptista R.P."/>
            <person name="Li Y."/>
            <person name="Sateriale A."/>
            <person name="Striepen B."/>
            <person name="Kissinger J.C."/>
        </authorList>
    </citation>
    <scope>NUCLEOTIDE SEQUENCE [LARGE SCALE GENOMIC DNA]</scope>
    <source>
        <strain evidence="2">30976</strain>
    </source>
</reference>
<dbReference type="Proteomes" id="UP001429100">
    <property type="component" value="Unassembled WGS sequence"/>
</dbReference>
<feature type="region of interest" description="Disordered" evidence="1">
    <location>
        <begin position="3271"/>
        <end position="3304"/>
    </location>
</feature>
<organism evidence="2 3">
    <name type="scientific">Cryptosporidium hominis</name>
    <dbReference type="NCBI Taxonomy" id="237895"/>
    <lineage>
        <taxon>Eukaryota</taxon>
        <taxon>Sar</taxon>
        <taxon>Alveolata</taxon>
        <taxon>Apicomplexa</taxon>
        <taxon>Conoidasida</taxon>
        <taxon>Coccidia</taxon>
        <taxon>Eucoccidiorida</taxon>
        <taxon>Eimeriorina</taxon>
        <taxon>Cryptosporidiidae</taxon>
        <taxon>Cryptosporidium</taxon>
    </lineage>
</organism>